<dbReference type="Gene3D" id="3.40.50.150">
    <property type="entry name" value="Vaccinia Virus protein VP39"/>
    <property type="match status" value="1"/>
</dbReference>
<sequence>ANIQKGDKVLEIRTGWGSLAILAAQKAECTVVTITLSTEQTLLAQQRVSEAGLSERISIHNMDFREYLGRPEWKGAFDKFISIEMMEYVGKNYMREYWNVVNWAINGKTGVGVVQCIALPEARKL</sequence>
<dbReference type="CDD" id="cd02440">
    <property type="entry name" value="AdoMet_MTases"/>
    <property type="match status" value="1"/>
</dbReference>
<organism evidence="1 2">
    <name type="scientific">Sphaerobolus stellatus (strain SS14)</name>
    <dbReference type="NCBI Taxonomy" id="990650"/>
    <lineage>
        <taxon>Eukaryota</taxon>
        <taxon>Fungi</taxon>
        <taxon>Dikarya</taxon>
        <taxon>Basidiomycota</taxon>
        <taxon>Agaricomycotina</taxon>
        <taxon>Agaricomycetes</taxon>
        <taxon>Phallomycetidae</taxon>
        <taxon>Geastrales</taxon>
        <taxon>Sphaerobolaceae</taxon>
        <taxon>Sphaerobolus</taxon>
    </lineage>
</organism>
<dbReference type="PANTHER" id="PTHR43667:SF2">
    <property type="entry name" value="FATTY ACID C-METHYL TRANSFERASE"/>
    <property type="match status" value="1"/>
</dbReference>
<dbReference type="PANTHER" id="PTHR43667">
    <property type="entry name" value="CYCLOPROPANE-FATTY-ACYL-PHOSPHOLIPID SYNTHASE"/>
    <property type="match status" value="1"/>
</dbReference>
<evidence type="ECO:0000313" key="2">
    <source>
        <dbReference type="Proteomes" id="UP000054279"/>
    </source>
</evidence>
<dbReference type="SUPFAM" id="SSF53335">
    <property type="entry name" value="S-adenosyl-L-methionine-dependent methyltransferases"/>
    <property type="match status" value="1"/>
</dbReference>
<dbReference type="EMBL" id="KN837193">
    <property type="protein sequence ID" value="KIJ35044.1"/>
    <property type="molecule type" value="Genomic_DNA"/>
</dbReference>
<gene>
    <name evidence="1" type="ORF">M422DRAFT_181217</name>
</gene>
<keyword evidence="2" id="KW-1185">Reference proteome</keyword>
<feature type="non-terminal residue" evidence="1">
    <location>
        <position position="1"/>
    </location>
</feature>
<reference evidence="1 2" key="1">
    <citation type="submission" date="2014-06" db="EMBL/GenBank/DDBJ databases">
        <title>Evolutionary Origins and Diversification of the Mycorrhizal Mutualists.</title>
        <authorList>
            <consortium name="DOE Joint Genome Institute"/>
            <consortium name="Mycorrhizal Genomics Consortium"/>
            <person name="Kohler A."/>
            <person name="Kuo A."/>
            <person name="Nagy L.G."/>
            <person name="Floudas D."/>
            <person name="Copeland A."/>
            <person name="Barry K.W."/>
            <person name="Cichocki N."/>
            <person name="Veneault-Fourrey C."/>
            <person name="LaButti K."/>
            <person name="Lindquist E.A."/>
            <person name="Lipzen A."/>
            <person name="Lundell T."/>
            <person name="Morin E."/>
            <person name="Murat C."/>
            <person name="Riley R."/>
            <person name="Ohm R."/>
            <person name="Sun H."/>
            <person name="Tunlid A."/>
            <person name="Henrissat B."/>
            <person name="Grigoriev I.V."/>
            <person name="Hibbett D.S."/>
            <person name="Martin F."/>
        </authorList>
    </citation>
    <scope>NUCLEOTIDE SEQUENCE [LARGE SCALE GENOMIC DNA]</scope>
    <source>
        <strain evidence="1 2">SS14</strain>
    </source>
</reference>
<protein>
    <recommendedName>
        <fullName evidence="3">Cyclopropane-fatty-acyl-phospholipid synthase</fullName>
    </recommendedName>
</protein>
<dbReference type="Proteomes" id="UP000054279">
    <property type="component" value="Unassembled WGS sequence"/>
</dbReference>
<dbReference type="OrthoDB" id="8300214at2759"/>
<evidence type="ECO:0008006" key="3">
    <source>
        <dbReference type="Google" id="ProtNLM"/>
    </source>
</evidence>
<name>A0A0C9UJJ8_SPHS4</name>
<accession>A0A0C9UJJ8</accession>
<dbReference type="Pfam" id="PF02353">
    <property type="entry name" value="CMAS"/>
    <property type="match status" value="1"/>
</dbReference>
<dbReference type="InterPro" id="IPR050723">
    <property type="entry name" value="CFA/CMAS"/>
</dbReference>
<dbReference type="HOGENOM" id="CLU_1998081_0_0_1"/>
<dbReference type="InterPro" id="IPR029063">
    <property type="entry name" value="SAM-dependent_MTases_sf"/>
</dbReference>
<dbReference type="AlphaFoldDB" id="A0A0C9UJJ8"/>
<evidence type="ECO:0000313" key="1">
    <source>
        <dbReference type="EMBL" id="KIJ35044.1"/>
    </source>
</evidence>
<proteinExistence type="predicted"/>